<gene>
    <name evidence="1" type="ORF">H206_06302</name>
</gene>
<keyword evidence="2" id="KW-1185">Reference proteome</keyword>
<dbReference type="AlphaFoldDB" id="A0A444J352"/>
<comment type="caution">
    <text evidence="1">The sequence shown here is derived from an EMBL/GenBank/DDBJ whole genome shotgun (WGS) entry which is preliminary data.</text>
</comment>
<organism evidence="1 2">
    <name type="scientific">Candidatus Electrothrix aarhusensis</name>
    <dbReference type="NCBI Taxonomy" id="1859131"/>
    <lineage>
        <taxon>Bacteria</taxon>
        <taxon>Pseudomonadati</taxon>
        <taxon>Thermodesulfobacteriota</taxon>
        <taxon>Desulfobulbia</taxon>
        <taxon>Desulfobulbales</taxon>
        <taxon>Desulfobulbaceae</taxon>
        <taxon>Candidatus Electrothrix</taxon>
    </lineage>
</organism>
<evidence type="ECO:0000313" key="1">
    <source>
        <dbReference type="EMBL" id="RWX47556.1"/>
    </source>
</evidence>
<sequence>MSRKPDKAEAVVAGSKKLCCPGSPGRDNKPCRNPSLNQSPLRAVASSIFSPFKNEHMSKQRVKKIQKTLQGRNLMPSSLLSRIIDVI</sequence>
<proteinExistence type="predicted"/>
<name>A0A444J352_9BACT</name>
<dbReference type="Proteomes" id="UP000287853">
    <property type="component" value="Unassembled WGS sequence"/>
</dbReference>
<protein>
    <submittedName>
        <fullName evidence="1">Uncharacterized protein</fullName>
    </submittedName>
</protein>
<reference evidence="1 2" key="1">
    <citation type="submission" date="2017-01" db="EMBL/GenBank/DDBJ databases">
        <title>The cable genome- insights into the physiology and evolution of filamentous bacteria capable of sulfide oxidation via long distance electron transfer.</title>
        <authorList>
            <person name="Schreiber L."/>
            <person name="Bjerg J.T."/>
            <person name="Boggild A."/>
            <person name="Van De Vossenberg J."/>
            <person name="Meysman F."/>
            <person name="Nielsen L.P."/>
            <person name="Schramm A."/>
            <person name="Kjeldsen K.U."/>
        </authorList>
    </citation>
    <scope>NUCLEOTIDE SEQUENCE [LARGE SCALE GENOMIC DNA]</scope>
    <source>
        <strain evidence="1">MCF</strain>
    </source>
</reference>
<evidence type="ECO:0000313" key="2">
    <source>
        <dbReference type="Proteomes" id="UP000287853"/>
    </source>
</evidence>
<dbReference type="EMBL" id="MTKO01000032">
    <property type="protein sequence ID" value="RWX47556.1"/>
    <property type="molecule type" value="Genomic_DNA"/>
</dbReference>
<accession>A0A444J352</accession>